<dbReference type="EMBL" id="JBFSEQ010000001">
    <property type="protein sequence ID" value="KAL2806705.1"/>
    <property type="molecule type" value="Genomic_DNA"/>
</dbReference>
<dbReference type="EMBL" id="JBFSEQ010000001">
    <property type="protein sequence ID" value="KAL2806708.1"/>
    <property type="molecule type" value="Genomic_DNA"/>
</dbReference>
<gene>
    <name evidence="11" type="ORF">WCI35_003310</name>
</gene>
<keyword evidence="2" id="KW-0964">Secreted</keyword>
<evidence type="ECO:0000256" key="2">
    <source>
        <dbReference type="ARBA" id="ARBA00022525"/>
    </source>
</evidence>
<evidence type="ECO:0000256" key="3">
    <source>
        <dbReference type="ARBA" id="ARBA00022729"/>
    </source>
</evidence>
<dbReference type="EMBL" id="JBFSEQ010000001">
    <property type="protein sequence ID" value="KAL2806703.1"/>
    <property type="molecule type" value="Genomic_DNA"/>
</dbReference>
<dbReference type="PANTHER" id="PTHR14292">
    <property type="entry name" value="INTERLEUKIN-18-BINDING PROTEIN"/>
    <property type="match status" value="1"/>
</dbReference>
<keyword evidence="3 9" id="KW-0732">Signal</keyword>
<sequence length="199" mass="21498">MTMRQNWTPDPSPLWVLLLCAYIVTLLVRATPVPQTIAAAAASAGSIKDPCPSRPPVLPAAKQCPALEVTWPEVEVPLNGTLTLSCTACSHFPHFNILYWLGNGSFIEHLPGGLQECSTSRERGSTSTRLWKALVLEELSPALRSTNFSCVFVDPDRVAQRHVVLTQLWAGLRTILPPTQEALPSSHSPGPQSPTSAGL</sequence>
<reference evidence="11 12" key="1">
    <citation type="journal article" date="2024" name="G3 (Bethesda)">
        <title>A hybrid genome assembly of the endangered aye-aye (Daubentonia madagascariensis).</title>
        <authorList>
            <person name="Versoza C.J."/>
            <person name="Pfeifer S.P."/>
        </authorList>
    </citation>
    <scope>NUCLEOTIDE SEQUENCE [LARGE SCALE GENOMIC DNA]</scope>
    <source>
        <strain evidence="11">6821</strain>
    </source>
</reference>
<dbReference type="SUPFAM" id="SSF48726">
    <property type="entry name" value="Immunoglobulin"/>
    <property type="match status" value="1"/>
</dbReference>
<feature type="chain" id="PRO_5044723971" description="Interleukin-18-binding protein" evidence="9">
    <location>
        <begin position="31"/>
        <end position="199"/>
    </location>
</feature>
<proteinExistence type="predicted"/>
<dbReference type="InterPro" id="IPR007110">
    <property type="entry name" value="Ig-like_dom"/>
</dbReference>
<dbReference type="InterPro" id="IPR036179">
    <property type="entry name" value="Ig-like_dom_sf"/>
</dbReference>
<evidence type="ECO:0000256" key="4">
    <source>
        <dbReference type="ARBA" id="ARBA00023157"/>
    </source>
</evidence>
<evidence type="ECO:0000256" key="1">
    <source>
        <dbReference type="ARBA" id="ARBA00004613"/>
    </source>
</evidence>
<comment type="caution">
    <text evidence="11">The sequence shown here is derived from an EMBL/GenBank/DDBJ whole genome shotgun (WGS) entry which is preliminary data.</text>
</comment>
<dbReference type="InterPro" id="IPR039681">
    <property type="entry name" value="IL18BP"/>
</dbReference>
<dbReference type="GO" id="GO:0005576">
    <property type="term" value="C:extracellular region"/>
    <property type="evidence" value="ECO:0007669"/>
    <property type="project" value="UniProtKB-SubCell"/>
</dbReference>
<dbReference type="Proteomes" id="UP001610411">
    <property type="component" value="Unassembled WGS sequence"/>
</dbReference>
<dbReference type="PROSITE" id="PS50835">
    <property type="entry name" value="IG_LIKE"/>
    <property type="match status" value="1"/>
</dbReference>
<dbReference type="Pfam" id="PF22009">
    <property type="entry name" value="YLDV-IL18BP-like"/>
    <property type="match status" value="1"/>
</dbReference>
<keyword evidence="4" id="KW-1015">Disulfide bond</keyword>
<evidence type="ECO:0000256" key="7">
    <source>
        <dbReference type="ARBA" id="ARBA00070297"/>
    </source>
</evidence>
<evidence type="ECO:0000256" key="8">
    <source>
        <dbReference type="SAM" id="MobiDB-lite"/>
    </source>
</evidence>
<feature type="signal peptide" evidence="9">
    <location>
        <begin position="1"/>
        <end position="30"/>
    </location>
</feature>
<keyword evidence="12" id="KW-1185">Reference proteome</keyword>
<dbReference type="InterPro" id="IPR055139">
    <property type="entry name" value="IL18BP-like_dom"/>
</dbReference>
<comment type="subcellular location">
    <subcellularLocation>
        <location evidence="1">Secreted</location>
    </subcellularLocation>
</comment>
<name>A0ABD2FC56_DAUMA</name>
<evidence type="ECO:0000256" key="9">
    <source>
        <dbReference type="SAM" id="SignalP"/>
    </source>
</evidence>
<accession>A0ABD2FC56</accession>
<evidence type="ECO:0000313" key="12">
    <source>
        <dbReference type="Proteomes" id="UP001610411"/>
    </source>
</evidence>
<feature type="domain" description="Ig-like" evidence="10">
    <location>
        <begin position="65"/>
        <end position="166"/>
    </location>
</feature>
<evidence type="ECO:0000256" key="6">
    <source>
        <dbReference type="ARBA" id="ARBA00023319"/>
    </source>
</evidence>
<feature type="compositionally biased region" description="Polar residues" evidence="8">
    <location>
        <begin position="182"/>
        <end position="199"/>
    </location>
</feature>
<evidence type="ECO:0000259" key="10">
    <source>
        <dbReference type="PROSITE" id="PS50835"/>
    </source>
</evidence>
<keyword evidence="6" id="KW-0393">Immunoglobulin domain</keyword>
<organism evidence="11 12">
    <name type="scientific">Daubentonia madagascariensis</name>
    <name type="common">Aye-aye</name>
    <name type="synonym">Sciurus madagascariensis</name>
    <dbReference type="NCBI Taxonomy" id="31869"/>
    <lineage>
        <taxon>Eukaryota</taxon>
        <taxon>Metazoa</taxon>
        <taxon>Chordata</taxon>
        <taxon>Craniata</taxon>
        <taxon>Vertebrata</taxon>
        <taxon>Euteleostomi</taxon>
        <taxon>Mammalia</taxon>
        <taxon>Eutheria</taxon>
        <taxon>Euarchontoglires</taxon>
        <taxon>Primates</taxon>
        <taxon>Strepsirrhini</taxon>
        <taxon>Chiromyiformes</taxon>
        <taxon>Daubentoniidae</taxon>
        <taxon>Daubentonia</taxon>
    </lineage>
</organism>
<evidence type="ECO:0000313" key="11">
    <source>
        <dbReference type="EMBL" id="KAL2806708.1"/>
    </source>
</evidence>
<dbReference type="Gene3D" id="2.60.40.10">
    <property type="entry name" value="Immunoglobulins"/>
    <property type="match status" value="1"/>
</dbReference>
<dbReference type="InterPro" id="IPR013783">
    <property type="entry name" value="Ig-like_fold"/>
</dbReference>
<protein>
    <recommendedName>
        <fullName evidence="7">Interleukin-18-binding protein</fullName>
    </recommendedName>
</protein>
<feature type="region of interest" description="Disordered" evidence="8">
    <location>
        <begin position="180"/>
        <end position="199"/>
    </location>
</feature>
<feature type="non-terminal residue" evidence="11">
    <location>
        <position position="199"/>
    </location>
</feature>
<keyword evidence="5" id="KW-0325">Glycoprotein</keyword>
<dbReference type="FunFam" id="2.60.40.10:FF:001297">
    <property type="entry name" value="Interleukin 18 binding protein"/>
    <property type="match status" value="1"/>
</dbReference>
<dbReference type="PANTHER" id="PTHR14292:SF2">
    <property type="entry name" value="INTERLEUKIN-18-BINDING PROTEIN"/>
    <property type="match status" value="1"/>
</dbReference>
<dbReference type="AlphaFoldDB" id="A0ABD2FC56"/>
<evidence type="ECO:0000256" key="5">
    <source>
        <dbReference type="ARBA" id="ARBA00023180"/>
    </source>
</evidence>